<dbReference type="GO" id="GO:0016747">
    <property type="term" value="F:acyltransferase activity, transferring groups other than amino-acyl groups"/>
    <property type="evidence" value="ECO:0007669"/>
    <property type="project" value="InterPro"/>
</dbReference>
<evidence type="ECO:0000259" key="1">
    <source>
        <dbReference type="PROSITE" id="PS51186"/>
    </source>
</evidence>
<dbReference type="InterPro" id="IPR000182">
    <property type="entry name" value="GNAT_dom"/>
</dbReference>
<feature type="domain" description="N-acetyltransferase" evidence="1">
    <location>
        <begin position="39"/>
        <end position="197"/>
    </location>
</feature>
<dbReference type="InterPro" id="IPR016181">
    <property type="entry name" value="Acyl_CoA_acyltransferase"/>
</dbReference>
<evidence type="ECO:0000313" key="3">
    <source>
        <dbReference type="Proteomes" id="UP000054837"/>
    </source>
</evidence>
<sequence length="199" mass="23246">MPLTSLLPASWQQSWRKREVLDTYVFPVQGPRPEADPSRTLEDATEAVLDQMRRDYPDDLNERKHRLLVERLQHPADRTLVIRDEHGEPCGYCHLTYGDTENARIHLRLRVSPREAYFWDDHVFVAHRRRGLHAFSIARRLELLAEEGRVQGVTMISRKNTASRASYAAFGARRTRQHVFLKDRGRTLTVPTWVEIPAR</sequence>
<evidence type="ECO:0000313" key="2">
    <source>
        <dbReference type="EMBL" id="KUG59297.1"/>
    </source>
</evidence>
<dbReference type="Proteomes" id="UP000054837">
    <property type="component" value="Unassembled WGS sequence"/>
</dbReference>
<dbReference type="STRING" id="767452.AVL62_06350"/>
<name>A0A0W8IH16_9MICO</name>
<dbReference type="Gene3D" id="3.40.630.30">
    <property type="match status" value="1"/>
</dbReference>
<dbReference type="RefSeq" id="WP_058889772.1">
    <property type="nucleotide sequence ID" value="NZ_LQBL01000002.1"/>
</dbReference>
<keyword evidence="3" id="KW-1185">Reference proteome</keyword>
<comment type="caution">
    <text evidence="2">The sequence shown here is derived from an EMBL/GenBank/DDBJ whole genome shotgun (WGS) entry which is preliminary data.</text>
</comment>
<dbReference type="EMBL" id="LQBL01000002">
    <property type="protein sequence ID" value="KUG59297.1"/>
    <property type="molecule type" value="Genomic_DNA"/>
</dbReference>
<dbReference type="OrthoDB" id="4857983at2"/>
<reference evidence="2 3" key="1">
    <citation type="submission" date="2015-12" db="EMBL/GenBank/DDBJ databases">
        <title>Serinicoccus chungangenesis strain CD08_5 genome sequencing and assembly.</title>
        <authorList>
            <person name="Chander A.M."/>
            <person name="Kaur G."/>
            <person name="Nair G.R."/>
            <person name="Dhawan D.K."/>
            <person name="Kochhar R.K."/>
            <person name="Mayilraj S."/>
            <person name="Bhadada S.K."/>
        </authorList>
    </citation>
    <scope>NUCLEOTIDE SEQUENCE [LARGE SCALE GENOMIC DNA]</scope>
    <source>
        <strain evidence="2 3">CD08_5</strain>
    </source>
</reference>
<dbReference type="PROSITE" id="PS51186">
    <property type="entry name" value="GNAT"/>
    <property type="match status" value="1"/>
</dbReference>
<dbReference type="SUPFAM" id="SSF55729">
    <property type="entry name" value="Acyl-CoA N-acyltransferases (Nat)"/>
    <property type="match status" value="1"/>
</dbReference>
<accession>A0A0W8IH16</accession>
<organism evidence="2 3">
    <name type="scientific">Serinicoccus chungangensis</name>
    <dbReference type="NCBI Taxonomy" id="767452"/>
    <lineage>
        <taxon>Bacteria</taxon>
        <taxon>Bacillati</taxon>
        <taxon>Actinomycetota</taxon>
        <taxon>Actinomycetes</taxon>
        <taxon>Micrococcales</taxon>
        <taxon>Ornithinimicrobiaceae</taxon>
        <taxon>Serinicoccus</taxon>
    </lineage>
</organism>
<gene>
    <name evidence="2" type="ORF">AVL62_06350</name>
</gene>
<protein>
    <recommendedName>
        <fullName evidence="1">N-acetyltransferase domain-containing protein</fullName>
    </recommendedName>
</protein>
<dbReference type="AlphaFoldDB" id="A0A0W8IH16"/>
<proteinExistence type="predicted"/>